<dbReference type="InterPro" id="IPR032710">
    <property type="entry name" value="NTF2-like_dom_sf"/>
</dbReference>
<dbReference type="NCBIfam" id="TIGR03618">
    <property type="entry name" value="Rv1155_F420"/>
    <property type="match status" value="1"/>
</dbReference>
<evidence type="ECO:0000313" key="4">
    <source>
        <dbReference type="EMBL" id="GFG56578.1"/>
    </source>
</evidence>
<dbReference type="InterPro" id="IPR019920">
    <property type="entry name" value="F420-binding_dom_put"/>
</dbReference>
<gene>
    <name evidence="4" type="ORF">MMUR_07140</name>
</gene>
<dbReference type="Proteomes" id="UP000465241">
    <property type="component" value="Unassembled WGS sequence"/>
</dbReference>
<dbReference type="Pfam" id="PF01243">
    <property type="entry name" value="PNPOx_N"/>
    <property type="match status" value="1"/>
</dbReference>
<dbReference type="InterPro" id="IPR011576">
    <property type="entry name" value="Pyridox_Oxase_N"/>
</dbReference>
<feature type="domain" description="SnoaL-like" evidence="3">
    <location>
        <begin position="148"/>
        <end position="252"/>
    </location>
</feature>
<dbReference type="Gene3D" id="2.30.110.10">
    <property type="entry name" value="Electron Transport, Fmn-binding Protein, Chain A"/>
    <property type="match status" value="1"/>
</dbReference>
<dbReference type="InterPro" id="IPR037401">
    <property type="entry name" value="SnoaL-like"/>
</dbReference>
<dbReference type="GO" id="GO:0016627">
    <property type="term" value="F:oxidoreductase activity, acting on the CH-CH group of donors"/>
    <property type="evidence" value="ECO:0007669"/>
    <property type="project" value="TreeGrafter"/>
</dbReference>
<organism evidence="4 5">
    <name type="scientific">Mycolicibacterium murale</name>
    <dbReference type="NCBI Taxonomy" id="182220"/>
    <lineage>
        <taxon>Bacteria</taxon>
        <taxon>Bacillati</taxon>
        <taxon>Actinomycetota</taxon>
        <taxon>Actinomycetes</taxon>
        <taxon>Mycobacteriales</taxon>
        <taxon>Mycobacteriaceae</taxon>
        <taxon>Mycolicibacterium</taxon>
    </lineage>
</organism>
<dbReference type="SUPFAM" id="SSF50475">
    <property type="entry name" value="FMN-binding split barrel"/>
    <property type="match status" value="1"/>
</dbReference>
<dbReference type="GO" id="GO:0070967">
    <property type="term" value="F:coenzyme F420 binding"/>
    <property type="evidence" value="ECO:0007669"/>
    <property type="project" value="TreeGrafter"/>
</dbReference>
<accession>A0A7I9WGY7</accession>
<feature type="domain" description="Pyridoxamine 5'-phosphate oxidase N-terminal" evidence="2">
    <location>
        <begin position="5"/>
        <end position="129"/>
    </location>
</feature>
<dbReference type="Gene3D" id="3.10.450.50">
    <property type="match status" value="1"/>
</dbReference>
<dbReference type="Pfam" id="PF12680">
    <property type="entry name" value="SnoaL_2"/>
    <property type="match status" value="1"/>
</dbReference>
<proteinExistence type="predicted"/>
<protein>
    <recommendedName>
        <fullName evidence="6">PPOX class F420-dependent enzyme</fullName>
    </recommendedName>
</protein>
<evidence type="ECO:0008006" key="6">
    <source>
        <dbReference type="Google" id="ProtNLM"/>
    </source>
</evidence>
<comment type="caution">
    <text evidence="4">The sequence shown here is derived from an EMBL/GenBank/DDBJ whole genome shotgun (WGS) entry which is preliminary data.</text>
</comment>
<reference evidence="4 5" key="1">
    <citation type="journal article" date="2019" name="Emerg. Microbes Infect.">
        <title>Comprehensive subspecies identification of 175 nontuberculous mycobacteria species based on 7547 genomic profiles.</title>
        <authorList>
            <person name="Matsumoto Y."/>
            <person name="Kinjo T."/>
            <person name="Motooka D."/>
            <person name="Nabeya D."/>
            <person name="Jung N."/>
            <person name="Uechi K."/>
            <person name="Horii T."/>
            <person name="Iida T."/>
            <person name="Fujita J."/>
            <person name="Nakamura S."/>
        </authorList>
    </citation>
    <scope>NUCLEOTIDE SEQUENCE [LARGE SCALE GENOMIC DNA]</scope>
    <source>
        <strain evidence="4 5">JCM 13392</strain>
    </source>
</reference>
<dbReference type="InterPro" id="IPR012349">
    <property type="entry name" value="Split_barrel_FMN-bd"/>
</dbReference>
<evidence type="ECO:0000313" key="5">
    <source>
        <dbReference type="Proteomes" id="UP000465241"/>
    </source>
</evidence>
<dbReference type="GO" id="GO:0005829">
    <property type="term" value="C:cytosol"/>
    <property type="evidence" value="ECO:0007669"/>
    <property type="project" value="TreeGrafter"/>
</dbReference>
<name>A0A7I9WGY7_9MYCO</name>
<sequence length="280" mass="31465">MVAIPAEARHLFQGRDFAHLATINSDGSPQVSAVWVDLDGDLVIINTTEGTVKTRNMRANPRVGVSIVGQSNPYESLQIQGEVVDITDHGADEGIDEFSRRYLGTDTFAHRQPGEQRVIVKIAPHKVHHRNAPDTSTSAVLELHRHQVRHLLNKDMKAWSDTFAEDAVFELPFAPAAYPQRLVGKAAIHEYVKDYAKHIDLQRFLDITVHPTQDPETLVVEAEVEGRVTATGRPYRVHYVWVYTEENGKIVRQRDYWNPSAVIDALGGDATMRRTFNLTS</sequence>
<keyword evidence="5" id="KW-1185">Reference proteome</keyword>
<dbReference type="PANTHER" id="PTHR35176:SF6">
    <property type="entry name" value="HEME OXYGENASE HI_0854-RELATED"/>
    <property type="match status" value="1"/>
</dbReference>
<dbReference type="EMBL" id="BLKT01000003">
    <property type="protein sequence ID" value="GFG56578.1"/>
    <property type="molecule type" value="Genomic_DNA"/>
</dbReference>
<dbReference type="CDD" id="cd00531">
    <property type="entry name" value="NTF2_like"/>
    <property type="match status" value="1"/>
</dbReference>
<evidence type="ECO:0000256" key="1">
    <source>
        <dbReference type="ARBA" id="ARBA00023002"/>
    </source>
</evidence>
<dbReference type="AlphaFoldDB" id="A0A7I9WGY7"/>
<dbReference type="InterPro" id="IPR052019">
    <property type="entry name" value="F420H2_bilvrd_red/Heme_oxyg"/>
</dbReference>
<keyword evidence="1" id="KW-0560">Oxidoreductase</keyword>
<dbReference type="PANTHER" id="PTHR35176">
    <property type="entry name" value="HEME OXYGENASE HI_0854-RELATED"/>
    <property type="match status" value="1"/>
</dbReference>
<dbReference type="SUPFAM" id="SSF54427">
    <property type="entry name" value="NTF2-like"/>
    <property type="match status" value="1"/>
</dbReference>
<evidence type="ECO:0000259" key="2">
    <source>
        <dbReference type="Pfam" id="PF01243"/>
    </source>
</evidence>
<evidence type="ECO:0000259" key="3">
    <source>
        <dbReference type="Pfam" id="PF12680"/>
    </source>
</evidence>